<name>A0ABX1PB59_9CYAN</name>
<feature type="domain" description="Glycosyltransferase family 28 N-terminal" evidence="1">
    <location>
        <begin position="3"/>
        <end position="123"/>
    </location>
</feature>
<dbReference type="InterPro" id="IPR004276">
    <property type="entry name" value="GlycoTrans_28_N"/>
</dbReference>
<accession>A0ABX1PB59</accession>
<dbReference type="PANTHER" id="PTHR48050">
    <property type="entry name" value="STEROL 3-BETA-GLUCOSYLTRANSFERASE"/>
    <property type="match status" value="1"/>
</dbReference>
<feature type="domain" description="Erythromycin biosynthesis protein CIII-like C-terminal" evidence="2">
    <location>
        <begin position="244"/>
        <end position="353"/>
    </location>
</feature>
<dbReference type="PANTHER" id="PTHR48050:SF13">
    <property type="entry name" value="STEROL 3-BETA-GLUCOSYLTRANSFERASE UGT80A2"/>
    <property type="match status" value="1"/>
</dbReference>
<keyword evidence="4" id="KW-1185">Reference proteome</keyword>
<dbReference type="SUPFAM" id="SSF53756">
    <property type="entry name" value="UDP-Glycosyltransferase/glycogen phosphorylase"/>
    <property type="match status" value="1"/>
</dbReference>
<dbReference type="CDD" id="cd03784">
    <property type="entry name" value="GT1_Gtf-like"/>
    <property type="match status" value="1"/>
</dbReference>
<dbReference type="InterPro" id="IPR002213">
    <property type="entry name" value="UDP_glucos_trans"/>
</dbReference>
<proteinExistence type="predicted"/>
<dbReference type="InterPro" id="IPR050426">
    <property type="entry name" value="Glycosyltransferase_28"/>
</dbReference>
<evidence type="ECO:0000259" key="1">
    <source>
        <dbReference type="Pfam" id="PF03033"/>
    </source>
</evidence>
<dbReference type="Pfam" id="PF03033">
    <property type="entry name" value="Glyco_transf_28"/>
    <property type="match status" value="1"/>
</dbReference>
<evidence type="ECO:0000259" key="2">
    <source>
        <dbReference type="Pfam" id="PF06722"/>
    </source>
</evidence>
<dbReference type="InterPro" id="IPR010610">
    <property type="entry name" value="EryCIII-like_C"/>
</dbReference>
<dbReference type="EMBL" id="QMEB01000137">
    <property type="protein sequence ID" value="NMG21101.1"/>
    <property type="molecule type" value="Genomic_DNA"/>
</dbReference>
<reference evidence="3 4" key="1">
    <citation type="submission" date="2018-06" db="EMBL/GenBank/DDBJ databases">
        <title>Comparative genomics of Brasilonema spp. strains.</title>
        <authorList>
            <person name="Alvarenga D.O."/>
            <person name="Fiore M.F."/>
            <person name="Varani A.M."/>
        </authorList>
    </citation>
    <scope>NUCLEOTIDE SEQUENCE [LARGE SCALE GENOMIC DNA]</scope>
    <source>
        <strain evidence="3 4">SPC951</strain>
    </source>
</reference>
<sequence length="373" mass="39910">MRVLFSVVGTRGDVQPVIALALEVRDRGHEVHLCVPPNFIEWAHRLGFGFTPVGIEMRAPRGTAVSDTTTTKPMPDLITDQFDAIGATANGCDIIVGANAHQYAARSIAELHGIPYINAIYAPTALPTDDTIRIWNERSGDRVNVNRTQLGLSPIDDVLGHIVTDQPWLATDPTLAPSPLVPSMSILQTGAWFLEDSTPLPSDVEVFLEAGDPPVYFGFGSMPIAGDTSLTLIEAARAVGRRAIVSQGWADLKLIDQAPDCIAIGDVNHQALFPRVAMVVHHGGAGTTHTAARAGAPQVLVPMFSDQPFWANRVRELGIGTLIPIADLTANQLISALHDASDPAIADRADAIAERIILDGVKVAAQHLIDRVK</sequence>
<evidence type="ECO:0000313" key="3">
    <source>
        <dbReference type="EMBL" id="NMG21101.1"/>
    </source>
</evidence>
<gene>
    <name evidence="3" type="ORF">DP116_17255</name>
</gene>
<dbReference type="Pfam" id="PF06722">
    <property type="entry name" value="EryCIII-like_C"/>
    <property type="match status" value="1"/>
</dbReference>
<evidence type="ECO:0000313" key="4">
    <source>
        <dbReference type="Proteomes" id="UP000718564"/>
    </source>
</evidence>
<protein>
    <submittedName>
        <fullName evidence="3">Glycosyltransferase</fullName>
    </submittedName>
</protein>
<organism evidence="3 4">
    <name type="scientific">Brasilonema bromeliae SPC951</name>
    <dbReference type="NCBI Taxonomy" id="385972"/>
    <lineage>
        <taxon>Bacteria</taxon>
        <taxon>Bacillati</taxon>
        <taxon>Cyanobacteriota</taxon>
        <taxon>Cyanophyceae</taxon>
        <taxon>Nostocales</taxon>
        <taxon>Scytonemataceae</taxon>
        <taxon>Brasilonema</taxon>
        <taxon>Bromeliae group (in: Brasilonema)</taxon>
    </lineage>
</organism>
<comment type="caution">
    <text evidence="3">The sequence shown here is derived from an EMBL/GenBank/DDBJ whole genome shotgun (WGS) entry which is preliminary data.</text>
</comment>
<dbReference type="Proteomes" id="UP000718564">
    <property type="component" value="Unassembled WGS sequence"/>
</dbReference>
<dbReference type="Gene3D" id="3.40.50.2000">
    <property type="entry name" value="Glycogen Phosphorylase B"/>
    <property type="match status" value="2"/>
</dbReference>